<proteinExistence type="predicted"/>
<sequence length="324" mass="36033">MSRRTATPANNSSKAPKRPRISLNIAGSPSTVALSRSPSPTATASFDSFESSCLQGSAGSPAVSLASGTTLEAILAQMQQQEQKIEQLTQLLQQQQQEQQQLQPSELKENKAATSAFILKYYRDHLVPRGITFDLKEILRYKQNAKVRDLLVAAAKKKPFSAGITVSDMRSMVRNKFNYMVRESKGLTATSEESTRRTRVHAKLAMRRNAYNAAPEEFEARFPFGKKILITDWTSEEEDGPEDEHGPTFVVDEFHAALQKAWRNSLSKKGTINRTRRMVEYIHKEFPTNLDHDEYPSWAFSSSGLGFPVVVSGSSSSAAADLLQ</sequence>
<dbReference type="GeneID" id="93620037"/>
<name>I1CIT1_RHIO9</name>
<accession>I1CIT1</accession>
<dbReference type="AlphaFoldDB" id="I1CIT1"/>
<dbReference type="Proteomes" id="UP000009138">
    <property type="component" value="Unassembled WGS sequence"/>
</dbReference>
<feature type="region of interest" description="Disordered" evidence="2">
    <location>
        <begin position="1"/>
        <end position="41"/>
    </location>
</feature>
<evidence type="ECO:0000256" key="2">
    <source>
        <dbReference type="SAM" id="MobiDB-lite"/>
    </source>
</evidence>
<evidence type="ECO:0000313" key="3">
    <source>
        <dbReference type="EMBL" id="EIE88361.1"/>
    </source>
</evidence>
<dbReference type="EMBL" id="CH476742">
    <property type="protein sequence ID" value="EIE88361.1"/>
    <property type="molecule type" value="Genomic_DNA"/>
</dbReference>
<organism evidence="3 4">
    <name type="scientific">Rhizopus delemar (strain RA 99-880 / ATCC MYA-4621 / FGSC 9543 / NRRL 43880)</name>
    <name type="common">Mucormycosis agent</name>
    <name type="synonym">Rhizopus arrhizus var. delemar</name>
    <dbReference type="NCBI Taxonomy" id="246409"/>
    <lineage>
        <taxon>Eukaryota</taxon>
        <taxon>Fungi</taxon>
        <taxon>Fungi incertae sedis</taxon>
        <taxon>Mucoromycota</taxon>
        <taxon>Mucoromycotina</taxon>
        <taxon>Mucoromycetes</taxon>
        <taxon>Mucorales</taxon>
        <taxon>Mucorineae</taxon>
        <taxon>Rhizopodaceae</taxon>
        <taxon>Rhizopus</taxon>
    </lineage>
</organism>
<feature type="coiled-coil region" evidence="1">
    <location>
        <begin position="71"/>
        <end position="101"/>
    </location>
</feature>
<reference evidence="3 4" key="1">
    <citation type="journal article" date="2009" name="PLoS Genet.">
        <title>Genomic analysis of the basal lineage fungus Rhizopus oryzae reveals a whole-genome duplication.</title>
        <authorList>
            <person name="Ma L.-J."/>
            <person name="Ibrahim A.S."/>
            <person name="Skory C."/>
            <person name="Grabherr M.G."/>
            <person name="Burger G."/>
            <person name="Butler M."/>
            <person name="Elias M."/>
            <person name="Idnurm A."/>
            <person name="Lang B.F."/>
            <person name="Sone T."/>
            <person name="Abe A."/>
            <person name="Calvo S.E."/>
            <person name="Corrochano L.M."/>
            <person name="Engels R."/>
            <person name="Fu J."/>
            <person name="Hansberg W."/>
            <person name="Kim J.-M."/>
            <person name="Kodira C.D."/>
            <person name="Koehrsen M.J."/>
            <person name="Liu B."/>
            <person name="Miranda-Saavedra D."/>
            <person name="O'Leary S."/>
            <person name="Ortiz-Castellanos L."/>
            <person name="Poulter R."/>
            <person name="Rodriguez-Romero J."/>
            <person name="Ruiz-Herrera J."/>
            <person name="Shen Y.-Q."/>
            <person name="Zeng Q."/>
            <person name="Galagan J."/>
            <person name="Birren B.W."/>
            <person name="Cuomo C.A."/>
            <person name="Wickes B.L."/>
        </authorList>
    </citation>
    <scope>NUCLEOTIDE SEQUENCE [LARGE SCALE GENOMIC DNA]</scope>
    <source>
        <strain evidence="4">RA 99-880 / ATCC MYA-4621 / FGSC 9543 / NRRL 43880</strain>
    </source>
</reference>
<gene>
    <name evidence="3" type="ORF">RO3G_13072</name>
</gene>
<dbReference type="RefSeq" id="XP_067523757.1">
    <property type="nucleotide sequence ID" value="XM_067667656.1"/>
</dbReference>
<dbReference type="eggNOG" id="ENOG502SJX5">
    <property type="taxonomic scope" value="Eukaryota"/>
</dbReference>
<evidence type="ECO:0000256" key="1">
    <source>
        <dbReference type="SAM" id="Coils"/>
    </source>
</evidence>
<feature type="compositionally biased region" description="Polar residues" evidence="2">
    <location>
        <begin position="25"/>
        <end position="41"/>
    </location>
</feature>
<feature type="compositionally biased region" description="Polar residues" evidence="2">
    <location>
        <begin position="1"/>
        <end position="14"/>
    </location>
</feature>
<evidence type="ECO:0000313" key="4">
    <source>
        <dbReference type="Proteomes" id="UP000009138"/>
    </source>
</evidence>
<dbReference type="InParanoid" id="I1CIT1"/>
<dbReference type="VEuPathDB" id="FungiDB:RO3G_13072"/>
<keyword evidence="1" id="KW-0175">Coiled coil</keyword>
<protein>
    <submittedName>
        <fullName evidence="3">Uncharacterized protein</fullName>
    </submittedName>
</protein>
<keyword evidence="4" id="KW-1185">Reference proteome</keyword>